<dbReference type="PANTHER" id="PTHR43296">
    <property type="entry name" value="PEROXISOMAL 2,4-DIENOYL-COA REDUCTASE"/>
    <property type="match status" value="1"/>
</dbReference>
<evidence type="ECO:0000256" key="1">
    <source>
        <dbReference type="ARBA" id="ARBA00022857"/>
    </source>
</evidence>
<evidence type="ECO:0000313" key="7">
    <source>
        <dbReference type="Proteomes" id="UP001447188"/>
    </source>
</evidence>
<name>A0ABR3GP90_9PEZI</name>
<dbReference type="CDD" id="cd05369">
    <property type="entry name" value="TER_DECR_SDR_a"/>
    <property type="match status" value="1"/>
</dbReference>
<comment type="catalytic activity">
    <reaction evidence="4">
        <text>a (2E,4E)-dienoyl-CoA + NADPH + H(+) = a 4,5-saturated-(3E)-enoyl-CoA + NADP(+)</text>
        <dbReference type="Rhea" id="RHEA:45912"/>
        <dbReference type="ChEBI" id="CHEBI:15378"/>
        <dbReference type="ChEBI" id="CHEBI:57783"/>
        <dbReference type="ChEBI" id="CHEBI:58349"/>
        <dbReference type="ChEBI" id="CHEBI:85101"/>
        <dbReference type="ChEBI" id="CHEBI:85493"/>
        <dbReference type="EC" id="1.3.1.124"/>
    </reaction>
</comment>
<comment type="caution">
    <text evidence="6">The sequence shown here is derived from an EMBL/GenBank/DDBJ whole genome shotgun (WGS) entry which is preliminary data.</text>
</comment>
<dbReference type="Proteomes" id="UP001447188">
    <property type="component" value="Unassembled WGS sequence"/>
</dbReference>
<dbReference type="InterPro" id="IPR036291">
    <property type="entry name" value="NAD(P)-bd_dom_sf"/>
</dbReference>
<dbReference type="InterPro" id="IPR045017">
    <property type="entry name" value="DECR2-like"/>
</dbReference>
<dbReference type="Gene3D" id="3.40.50.720">
    <property type="entry name" value="NAD(P)-binding Rossmann-like Domain"/>
    <property type="match status" value="1"/>
</dbReference>
<evidence type="ECO:0000256" key="4">
    <source>
        <dbReference type="ARBA" id="ARBA00048009"/>
    </source>
</evidence>
<gene>
    <name evidence="6" type="primary">SPS19</name>
    <name evidence="6" type="ORF">Q9L58_003609</name>
</gene>
<reference evidence="6 7" key="1">
    <citation type="submission" date="2024-02" db="EMBL/GenBank/DDBJ databases">
        <title>Discinaceae phylogenomics.</title>
        <authorList>
            <person name="Dirks A.C."/>
            <person name="James T.Y."/>
        </authorList>
    </citation>
    <scope>NUCLEOTIDE SEQUENCE [LARGE SCALE GENOMIC DNA]</scope>
    <source>
        <strain evidence="6 7">ACD0624</strain>
    </source>
</reference>
<dbReference type="Pfam" id="PF13561">
    <property type="entry name" value="adh_short_C2"/>
    <property type="match status" value="1"/>
</dbReference>
<protein>
    <recommendedName>
        <fullName evidence="3">2,4-dienoyl-CoA reductase [(3E)-enoyl-CoA-producing]</fullName>
        <ecNumber evidence="3">1.3.1.124</ecNumber>
    </recommendedName>
</protein>
<comment type="catalytic activity">
    <reaction evidence="5">
        <text>a (2E,4Z)-dienoyl-CoA + NADPH + H(+) = a 4,5-saturated-(3E)-enoyl-CoA + NADP(+)</text>
        <dbReference type="Rhea" id="RHEA:61892"/>
        <dbReference type="ChEBI" id="CHEBI:15378"/>
        <dbReference type="ChEBI" id="CHEBI:57783"/>
        <dbReference type="ChEBI" id="CHEBI:58349"/>
        <dbReference type="ChEBI" id="CHEBI:85099"/>
        <dbReference type="ChEBI" id="CHEBI:85493"/>
        <dbReference type="EC" id="1.3.1.124"/>
    </reaction>
</comment>
<dbReference type="EMBL" id="JBBBZM010000035">
    <property type="protein sequence ID" value="KAL0637406.1"/>
    <property type="molecule type" value="Genomic_DNA"/>
</dbReference>
<dbReference type="EC" id="1.3.1.124" evidence="3"/>
<organism evidence="6 7">
    <name type="scientific">Discina gigas</name>
    <dbReference type="NCBI Taxonomy" id="1032678"/>
    <lineage>
        <taxon>Eukaryota</taxon>
        <taxon>Fungi</taxon>
        <taxon>Dikarya</taxon>
        <taxon>Ascomycota</taxon>
        <taxon>Pezizomycotina</taxon>
        <taxon>Pezizomycetes</taxon>
        <taxon>Pezizales</taxon>
        <taxon>Discinaceae</taxon>
        <taxon>Discina</taxon>
    </lineage>
</organism>
<evidence type="ECO:0000256" key="2">
    <source>
        <dbReference type="ARBA" id="ARBA00023002"/>
    </source>
</evidence>
<evidence type="ECO:0000256" key="3">
    <source>
        <dbReference type="ARBA" id="ARBA00026117"/>
    </source>
</evidence>
<accession>A0ABR3GP90</accession>
<dbReference type="SUPFAM" id="SSF51735">
    <property type="entry name" value="NAD(P)-binding Rossmann-fold domains"/>
    <property type="match status" value="1"/>
</dbReference>
<dbReference type="PRINTS" id="PR00081">
    <property type="entry name" value="GDHRDH"/>
</dbReference>
<keyword evidence="1" id="KW-0521">NADP</keyword>
<proteinExistence type="predicted"/>
<dbReference type="PANTHER" id="PTHR43296:SF2">
    <property type="entry name" value="PEROXISOMAL 2,4-DIENOYL-COA REDUCTASE [(3E)-ENOYL-COA-PRODUCING]"/>
    <property type="match status" value="1"/>
</dbReference>
<keyword evidence="7" id="KW-1185">Reference proteome</keyword>
<evidence type="ECO:0000313" key="6">
    <source>
        <dbReference type="EMBL" id="KAL0637406.1"/>
    </source>
</evidence>
<sequence length="293" mass="30598">MSKFMSPVWAADIFVGKVVLCTGGAGDICSAQVSALVQLGANAAIIGRRKEKTESKAAEIQSLRAGSKVIGISADVRDFKAMSAAVERTVAELGRIDYVICGAAGNFLATIQNLSANAFKAVIDIDVLGSYNTVKAALDEIKKNRGKILFVSATLHYNGLPYQAHVSAAKAAIDALSQVLCVEMGPYGVTSNCIAPGPISGTEGMARLSRADILESMTKNVPLQHFGEVKDVADATIFLFSPAGDFISGDVIVVDGGAWHRQGTAGSGMPYPESVLSESIVDGVKGMKRGSKL</sequence>
<keyword evidence="2 6" id="KW-0560">Oxidoreductase</keyword>
<dbReference type="InterPro" id="IPR002347">
    <property type="entry name" value="SDR_fam"/>
</dbReference>
<evidence type="ECO:0000256" key="5">
    <source>
        <dbReference type="ARBA" id="ARBA00048340"/>
    </source>
</evidence>
<dbReference type="GO" id="GO:0008670">
    <property type="term" value="F:2,4-dienoyl-CoA reductase (NADPH) activity"/>
    <property type="evidence" value="ECO:0007669"/>
    <property type="project" value="UniProtKB-EC"/>
</dbReference>